<dbReference type="AlphaFoldDB" id="A0A385YV62"/>
<reference evidence="4" key="1">
    <citation type="submission" date="2018-09" db="EMBL/GenBank/DDBJ databases">
        <authorList>
            <person name="Zhu H."/>
        </authorList>
    </citation>
    <scope>NUCLEOTIDE SEQUENCE [LARGE SCALE GENOMIC DNA]</scope>
    <source>
        <strain evidence="4">K2R23-3</strain>
    </source>
</reference>
<feature type="compositionally biased region" description="Polar residues" evidence="1">
    <location>
        <begin position="98"/>
        <end position="111"/>
    </location>
</feature>
<evidence type="ECO:0000313" key="4">
    <source>
        <dbReference type="Proteomes" id="UP000265725"/>
    </source>
</evidence>
<feature type="compositionally biased region" description="Basic and acidic residues" evidence="1">
    <location>
        <begin position="55"/>
        <end position="65"/>
    </location>
</feature>
<accession>A0A385YV62</accession>
<dbReference type="Pfam" id="PF00188">
    <property type="entry name" value="CAP"/>
    <property type="match status" value="1"/>
</dbReference>
<sequence>MQVKSDRYVHSYPVWSKEVKVGNIHLLQNKEDYQYMMEKFFGKDSFYISKQLEGKKEASSNEKPKSTLNEQAPSEQTTSKPIVQNTDKVIEPVEKTESTTPVEVSENTAPNVSEKEDTPAIETAPTTSVNDNAIGSFEQQVVDLTNAERAKNGLAALKIDSSLMATAEAKSLDMSTNSYFSHTSPNLGSPFDQMKAKNISYKTAGENIAMGQRSPQEVVDAWMKSPGHRANILNSKFTHIGVGFVEKGSYWTQQFIGK</sequence>
<dbReference type="KEGG" id="paek:D3873_05985"/>
<dbReference type="PANTHER" id="PTHR31157">
    <property type="entry name" value="SCP DOMAIN-CONTAINING PROTEIN"/>
    <property type="match status" value="1"/>
</dbReference>
<dbReference type="InterPro" id="IPR035940">
    <property type="entry name" value="CAP_sf"/>
</dbReference>
<name>A0A385YV62_9BACL</name>
<proteinExistence type="predicted"/>
<dbReference type="InterPro" id="IPR014044">
    <property type="entry name" value="CAP_dom"/>
</dbReference>
<gene>
    <name evidence="3" type="ORF">D3873_05985</name>
</gene>
<dbReference type="EMBL" id="CP032418">
    <property type="protein sequence ID" value="AYC30785.1"/>
    <property type="molecule type" value="Genomic_DNA"/>
</dbReference>
<dbReference type="SUPFAM" id="SSF55797">
    <property type="entry name" value="PR-1-like"/>
    <property type="match status" value="1"/>
</dbReference>
<dbReference type="Gene3D" id="3.40.33.10">
    <property type="entry name" value="CAP"/>
    <property type="match status" value="1"/>
</dbReference>
<keyword evidence="4" id="KW-1185">Reference proteome</keyword>
<dbReference type="PANTHER" id="PTHR31157:SF1">
    <property type="entry name" value="SCP DOMAIN-CONTAINING PROTEIN"/>
    <property type="match status" value="1"/>
</dbReference>
<feature type="compositionally biased region" description="Basic and acidic residues" evidence="1">
    <location>
        <begin position="88"/>
        <end position="97"/>
    </location>
</feature>
<evidence type="ECO:0000256" key="1">
    <source>
        <dbReference type="SAM" id="MobiDB-lite"/>
    </source>
</evidence>
<evidence type="ECO:0000313" key="3">
    <source>
        <dbReference type="EMBL" id="AYC30785.1"/>
    </source>
</evidence>
<dbReference type="OrthoDB" id="9783944at2"/>
<dbReference type="Proteomes" id="UP000265725">
    <property type="component" value="Chromosome"/>
</dbReference>
<feature type="compositionally biased region" description="Polar residues" evidence="1">
    <location>
        <begin position="66"/>
        <end position="87"/>
    </location>
</feature>
<feature type="region of interest" description="Disordered" evidence="1">
    <location>
        <begin position="55"/>
        <end position="130"/>
    </location>
</feature>
<organism evidence="3 4">
    <name type="scientific">Paenisporosarcina cavernae</name>
    <dbReference type="NCBI Taxonomy" id="2320858"/>
    <lineage>
        <taxon>Bacteria</taxon>
        <taxon>Bacillati</taxon>
        <taxon>Bacillota</taxon>
        <taxon>Bacilli</taxon>
        <taxon>Bacillales</taxon>
        <taxon>Caryophanaceae</taxon>
        <taxon>Paenisporosarcina</taxon>
    </lineage>
</organism>
<evidence type="ECO:0000259" key="2">
    <source>
        <dbReference type="Pfam" id="PF00188"/>
    </source>
</evidence>
<protein>
    <recommendedName>
        <fullName evidence="2">SCP domain-containing protein</fullName>
    </recommendedName>
</protein>
<feature type="domain" description="SCP" evidence="2">
    <location>
        <begin position="142"/>
        <end position="255"/>
    </location>
</feature>
<dbReference type="CDD" id="cd05379">
    <property type="entry name" value="CAP_bacterial"/>
    <property type="match status" value="1"/>
</dbReference>